<gene>
    <name evidence="1" type="ORF">CCUG60884_02865</name>
</gene>
<dbReference type="EMBL" id="PECL01000008">
    <property type="protein sequence ID" value="TEA04002.1"/>
    <property type="molecule type" value="Genomic_DNA"/>
</dbReference>
<evidence type="ECO:0000313" key="2">
    <source>
        <dbReference type="Proteomes" id="UP000294604"/>
    </source>
</evidence>
<reference evidence="1 2" key="1">
    <citation type="journal article" date="2019" name="Sci. Rep.">
        <title>Extended insight into the Mycobacterium chelonae-abscessus complex through whole genome sequencing of Mycobacterium salmoniphilum outbreak and Mycobacterium salmoniphilum-like strains.</title>
        <authorList>
            <person name="Behra P.R.K."/>
            <person name="Das S."/>
            <person name="Pettersson B.M.F."/>
            <person name="Shirreff L."/>
            <person name="DuCote T."/>
            <person name="Jacobsson K.G."/>
            <person name="Ennis D.G."/>
            <person name="Kirsebom L.A."/>
        </authorList>
    </citation>
    <scope>NUCLEOTIDE SEQUENCE [LARGE SCALE GENOMIC DNA]</scope>
    <source>
        <strain evidence="1 2">CCUG 60884</strain>
    </source>
</reference>
<accession>A0A4R8SU61</accession>
<evidence type="ECO:0000313" key="1">
    <source>
        <dbReference type="EMBL" id="TEA04002.1"/>
    </source>
</evidence>
<evidence type="ECO:0008006" key="3">
    <source>
        <dbReference type="Google" id="ProtNLM"/>
    </source>
</evidence>
<sequence length="122" mass="12684">MSVDQLIENAKSGSLVLHLEDGAIDKILAACVAYKRSLEDLSQQAEALSGYPLGFSEGHLSSGAKLANAFQQKAAGGPTSAAATFQSHMAQVQEIEALLLALRRGYTSMDANNASGYGHSGS</sequence>
<proteinExistence type="predicted"/>
<dbReference type="RefSeq" id="WP_134085625.1">
    <property type="nucleotide sequence ID" value="NZ_PECL01000008.1"/>
</dbReference>
<dbReference type="AlphaFoldDB" id="A0A4R8SU61"/>
<protein>
    <recommendedName>
        <fullName evidence="3">ESX-1 secretion-associated protein EspC</fullName>
    </recommendedName>
</protein>
<comment type="caution">
    <text evidence="1">The sequence shown here is derived from an EMBL/GenBank/DDBJ whole genome shotgun (WGS) entry which is preliminary data.</text>
</comment>
<organism evidence="1 2">
    <name type="scientific">Mycobacteroides salmoniphilum</name>
    <dbReference type="NCBI Taxonomy" id="404941"/>
    <lineage>
        <taxon>Bacteria</taxon>
        <taxon>Bacillati</taxon>
        <taxon>Actinomycetota</taxon>
        <taxon>Actinomycetes</taxon>
        <taxon>Mycobacteriales</taxon>
        <taxon>Mycobacteriaceae</taxon>
        <taxon>Mycobacteroides</taxon>
    </lineage>
</organism>
<name>A0A4R8SU61_9MYCO</name>
<dbReference type="Proteomes" id="UP000294604">
    <property type="component" value="Unassembled WGS sequence"/>
</dbReference>